<dbReference type="EMBL" id="BMER01000005">
    <property type="protein sequence ID" value="GGH00286.1"/>
    <property type="molecule type" value="Genomic_DNA"/>
</dbReference>
<sequence>MENLRLKRGIYFSFREIVENNPSYTDTVSVKERTDGHIAMWGGGKYTFELADAAKHEVKPFKRALVGVSDGETFYISDRHTIGGWQGLTKCLLTGPYLVAPIRASASAYTGGGLIPAMIKVGEGFVINVNAGTSAKLTEKYLKGLMSKHPEIADRYAEAENLMDAALEIIDEINRVEQGSR</sequence>
<evidence type="ECO:0000313" key="2">
    <source>
        <dbReference type="Proteomes" id="UP000660862"/>
    </source>
</evidence>
<dbReference type="Pfam" id="PF20201">
    <property type="entry name" value="DUF6563"/>
    <property type="match status" value="1"/>
</dbReference>
<organism evidence="1 2">
    <name type="scientific">Parapedobacter pyrenivorans</name>
    <dbReference type="NCBI Taxonomy" id="1305674"/>
    <lineage>
        <taxon>Bacteria</taxon>
        <taxon>Pseudomonadati</taxon>
        <taxon>Bacteroidota</taxon>
        <taxon>Sphingobacteriia</taxon>
        <taxon>Sphingobacteriales</taxon>
        <taxon>Sphingobacteriaceae</taxon>
        <taxon>Parapedobacter</taxon>
    </lineage>
</organism>
<dbReference type="AlphaFoldDB" id="A0A917MGG4"/>
<name>A0A917MGG4_9SPHI</name>
<accession>A0A917MGG4</accession>
<keyword evidence="2" id="KW-1185">Reference proteome</keyword>
<reference evidence="1" key="2">
    <citation type="submission" date="2020-09" db="EMBL/GenBank/DDBJ databases">
        <authorList>
            <person name="Sun Q."/>
            <person name="Zhou Y."/>
        </authorList>
    </citation>
    <scope>NUCLEOTIDE SEQUENCE</scope>
    <source>
        <strain evidence="1">CGMCC 1.12195</strain>
    </source>
</reference>
<proteinExistence type="predicted"/>
<evidence type="ECO:0000313" key="1">
    <source>
        <dbReference type="EMBL" id="GGH00286.1"/>
    </source>
</evidence>
<reference evidence="1" key="1">
    <citation type="journal article" date="2014" name="Int. J. Syst. Evol. Microbiol.">
        <title>Complete genome sequence of Corynebacterium casei LMG S-19264T (=DSM 44701T), isolated from a smear-ripened cheese.</title>
        <authorList>
            <consortium name="US DOE Joint Genome Institute (JGI-PGF)"/>
            <person name="Walter F."/>
            <person name="Albersmeier A."/>
            <person name="Kalinowski J."/>
            <person name="Ruckert C."/>
        </authorList>
    </citation>
    <scope>NUCLEOTIDE SEQUENCE</scope>
    <source>
        <strain evidence="1">CGMCC 1.12195</strain>
    </source>
</reference>
<comment type="caution">
    <text evidence="1">The sequence shown here is derived from an EMBL/GenBank/DDBJ whole genome shotgun (WGS) entry which is preliminary data.</text>
</comment>
<protein>
    <submittedName>
        <fullName evidence="1">Uncharacterized protein</fullName>
    </submittedName>
</protein>
<dbReference type="Proteomes" id="UP000660862">
    <property type="component" value="Unassembled WGS sequence"/>
</dbReference>
<dbReference type="InterPro" id="IPR046693">
    <property type="entry name" value="DUF6563"/>
</dbReference>
<gene>
    <name evidence="1" type="ORF">GCM10007415_40300</name>
</gene>